<organism evidence="6 7">
    <name type="scientific">Denitrificimonas halotolerans</name>
    <dbReference type="NCBI Taxonomy" id="3098930"/>
    <lineage>
        <taxon>Bacteria</taxon>
        <taxon>Pseudomonadati</taxon>
        <taxon>Pseudomonadota</taxon>
        <taxon>Gammaproteobacteria</taxon>
        <taxon>Pseudomonadales</taxon>
        <taxon>Pseudomonadaceae</taxon>
        <taxon>Denitrificimonas</taxon>
    </lineage>
</organism>
<dbReference type="Proteomes" id="UP001294570">
    <property type="component" value="Unassembled WGS sequence"/>
</dbReference>
<reference evidence="6 7" key="1">
    <citation type="submission" date="2023-12" db="EMBL/GenBank/DDBJ databases">
        <title>Denitrificimonas halotolerans sp. nov.,a novel species isolated from landfill leachate.</title>
        <authorList>
            <person name="Wang S."/>
        </authorList>
    </citation>
    <scope>NUCLEOTIDE SEQUENCE [LARGE SCALE GENOMIC DNA]</scope>
    <source>
        <strain evidence="6 7">JX-1</strain>
    </source>
</reference>
<dbReference type="EMBL" id="JAXIVU010000012">
    <property type="protein sequence ID" value="MDY7219732.1"/>
    <property type="molecule type" value="Genomic_DNA"/>
</dbReference>
<comment type="caution">
    <text evidence="6">The sequence shown here is derived from an EMBL/GenBank/DDBJ whole genome shotgun (WGS) entry which is preliminary data.</text>
</comment>
<sequence>MHFDLADLRLFINIAEQSSMTQGARKSCISTAAASNRIKKLEEQIGIRLLYRNSQGVELTAAGTTLLKHARIILRQVQYLQNELSEFSDQQVGHIRIFANTTAVTDFLPEILAVLMVQHPQLSIDLQERINLEVLRGVAEGAADIGITAGPIKAQDLEVIPFSTDRLVLTTHSEHPLAHLSSITLEETLNYPHVCLQEGSSLLRFLKSQVDGLQRKLNVRIQVFGFESMCRMIEAGVGIGIMPASSALRHQYTMNLKVIQLDEPWALRERSIVVRDSQALPEYVKTLIKLLVK</sequence>
<dbReference type="SUPFAM" id="SSF46785">
    <property type="entry name" value="Winged helix' DNA-binding domain"/>
    <property type="match status" value="1"/>
</dbReference>
<accession>A0ABU5GSZ5</accession>
<dbReference type="PANTHER" id="PTHR30419">
    <property type="entry name" value="HTH-TYPE TRANSCRIPTIONAL REGULATOR YBHD"/>
    <property type="match status" value="1"/>
</dbReference>
<evidence type="ECO:0000313" key="6">
    <source>
        <dbReference type="EMBL" id="MDY7219732.1"/>
    </source>
</evidence>
<dbReference type="InterPro" id="IPR036390">
    <property type="entry name" value="WH_DNA-bd_sf"/>
</dbReference>
<evidence type="ECO:0000313" key="7">
    <source>
        <dbReference type="Proteomes" id="UP001294570"/>
    </source>
</evidence>
<dbReference type="InterPro" id="IPR005119">
    <property type="entry name" value="LysR_subst-bd"/>
</dbReference>
<dbReference type="Pfam" id="PF03466">
    <property type="entry name" value="LysR_substrate"/>
    <property type="match status" value="1"/>
</dbReference>
<evidence type="ECO:0000256" key="4">
    <source>
        <dbReference type="ARBA" id="ARBA00023163"/>
    </source>
</evidence>
<name>A0ABU5GSZ5_9GAMM</name>
<evidence type="ECO:0000256" key="3">
    <source>
        <dbReference type="ARBA" id="ARBA00023125"/>
    </source>
</evidence>
<evidence type="ECO:0000259" key="5">
    <source>
        <dbReference type="PROSITE" id="PS50931"/>
    </source>
</evidence>
<evidence type="ECO:0000256" key="2">
    <source>
        <dbReference type="ARBA" id="ARBA00023015"/>
    </source>
</evidence>
<keyword evidence="7" id="KW-1185">Reference proteome</keyword>
<gene>
    <name evidence="6" type="ORF">TOI97_09185</name>
</gene>
<feature type="domain" description="HTH lysR-type" evidence="5">
    <location>
        <begin position="3"/>
        <end position="60"/>
    </location>
</feature>
<dbReference type="SUPFAM" id="SSF53850">
    <property type="entry name" value="Periplasmic binding protein-like II"/>
    <property type="match status" value="1"/>
</dbReference>
<dbReference type="Pfam" id="PF00126">
    <property type="entry name" value="HTH_1"/>
    <property type="match status" value="1"/>
</dbReference>
<keyword evidence="2" id="KW-0805">Transcription regulation</keyword>
<evidence type="ECO:0000256" key="1">
    <source>
        <dbReference type="ARBA" id="ARBA00009437"/>
    </source>
</evidence>
<keyword evidence="4" id="KW-0804">Transcription</keyword>
<dbReference type="InterPro" id="IPR050950">
    <property type="entry name" value="HTH-type_LysR_regulators"/>
</dbReference>
<proteinExistence type="inferred from homology"/>
<dbReference type="PANTHER" id="PTHR30419:SF2">
    <property type="entry name" value="LYSR FAMILY TRANSCRIPTIONAL REGULATOR"/>
    <property type="match status" value="1"/>
</dbReference>
<dbReference type="InterPro" id="IPR000847">
    <property type="entry name" value="LysR_HTH_N"/>
</dbReference>
<dbReference type="RefSeq" id="WP_321553821.1">
    <property type="nucleotide sequence ID" value="NZ_JAXIVU010000012.1"/>
</dbReference>
<dbReference type="PROSITE" id="PS50931">
    <property type="entry name" value="HTH_LYSR"/>
    <property type="match status" value="1"/>
</dbReference>
<comment type="similarity">
    <text evidence="1">Belongs to the LysR transcriptional regulatory family.</text>
</comment>
<keyword evidence="3" id="KW-0238">DNA-binding</keyword>
<dbReference type="CDD" id="cd08421">
    <property type="entry name" value="PBP2_LTTR_like_1"/>
    <property type="match status" value="1"/>
</dbReference>
<dbReference type="Gene3D" id="1.10.10.10">
    <property type="entry name" value="Winged helix-like DNA-binding domain superfamily/Winged helix DNA-binding domain"/>
    <property type="match status" value="1"/>
</dbReference>
<protein>
    <submittedName>
        <fullName evidence="6">LysR family transcriptional regulator</fullName>
    </submittedName>
</protein>
<dbReference type="Gene3D" id="3.40.190.290">
    <property type="match status" value="1"/>
</dbReference>
<dbReference type="InterPro" id="IPR036388">
    <property type="entry name" value="WH-like_DNA-bd_sf"/>
</dbReference>